<comment type="caution">
    <text evidence="1">The sequence shown here is derived from an EMBL/GenBank/DDBJ whole genome shotgun (WGS) entry which is preliminary data.</text>
</comment>
<proteinExistence type="predicted"/>
<dbReference type="HOGENOM" id="CLU_2141533_0_0_10"/>
<dbReference type="eggNOG" id="ENOG5032XGQ">
    <property type="taxonomic scope" value="Bacteria"/>
</dbReference>
<dbReference type="Proteomes" id="UP000003460">
    <property type="component" value="Unassembled WGS sequence"/>
</dbReference>
<dbReference type="AlphaFoldDB" id="C9LE99"/>
<gene>
    <name evidence="1" type="ORF">GCWU000325_00525</name>
</gene>
<dbReference type="EMBL" id="ACIJ02000013">
    <property type="protein sequence ID" value="EEX72582.1"/>
    <property type="molecule type" value="Genomic_DNA"/>
</dbReference>
<dbReference type="OrthoDB" id="2084324at2"/>
<accession>C9LE99</accession>
<keyword evidence="2" id="KW-1185">Reference proteome</keyword>
<reference evidence="1" key="1">
    <citation type="submission" date="2009-09" db="EMBL/GenBank/DDBJ databases">
        <authorList>
            <person name="Weinstock G."/>
            <person name="Sodergren E."/>
            <person name="Clifton S."/>
            <person name="Fulton L."/>
            <person name="Fulton B."/>
            <person name="Courtney L."/>
            <person name="Fronick C."/>
            <person name="Harrison M."/>
            <person name="Strong C."/>
            <person name="Farmer C."/>
            <person name="Delahaunty K."/>
            <person name="Markovic C."/>
            <person name="Hall O."/>
            <person name="Minx P."/>
            <person name="Tomlinson C."/>
            <person name="Mitreva M."/>
            <person name="Nelson J."/>
            <person name="Hou S."/>
            <person name="Wollam A."/>
            <person name="Pepin K.H."/>
            <person name="Johnson M."/>
            <person name="Bhonagiri V."/>
            <person name="Nash W.E."/>
            <person name="Warren W."/>
            <person name="Chinwalla A."/>
            <person name="Mardis E.R."/>
            <person name="Wilson R.K."/>
        </authorList>
    </citation>
    <scope>NUCLEOTIDE SEQUENCE [LARGE SCALE GENOMIC DNA]</scope>
    <source>
        <strain evidence="1">ATCC 51259</strain>
    </source>
</reference>
<evidence type="ECO:0000313" key="2">
    <source>
        <dbReference type="Proteomes" id="UP000003460"/>
    </source>
</evidence>
<dbReference type="GeneID" id="84575757"/>
<dbReference type="RefSeq" id="WP_006254299.1">
    <property type="nucleotide sequence ID" value="NZ_GG700642.1"/>
</dbReference>
<organism evidence="1 2">
    <name type="scientific">Alloprevotella tannerae ATCC 51259</name>
    <dbReference type="NCBI Taxonomy" id="626522"/>
    <lineage>
        <taxon>Bacteria</taxon>
        <taxon>Pseudomonadati</taxon>
        <taxon>Bacteroidota</taxon>
        <taxon>Bacteroidia</taxon>
        <taxon>Bacteroidales</taxon>
        <taxon>Prevotellaceae</taxon>
        <taxon>Alloprevotella</taxon>
    </lineage>
</organism>
<sequence length="126" mass="14662">MRQEFVCLVELGRMPNESLSDDASVDRLINCYDAHLERITLPLSYEEALVLVRIFPESAFYDLQWRLLQLVESMIKEVSEADYLRLISQCPSEEWREGLINRYKNWKATVGAEEDNLSNPDPTSSF</sequence>
<name>C9LE99_9BACT</name>
<protein>
    <submittedName>
        <fullName evidence="1">Uncharacterized protein</fullName>
    </submittedName>
</protein>
<evidence type="ECO:0000313" key="1">
    <source>
        <dbReference type="EMBL" id="EEX72582.1"/>
    </source>
</evidence>